<name>A0A381Z284_9ZZZZ</name>
<keyword evidence="1" id="KW-0472">Membrane</keyword>
<protein>
    <recommendedName>
        <fullName evidence="3">Major facilitator superfamily (MFS) profile domain-containing protein</fullName>
    </recommendedName>
</protein>
<feature type="transmembrane region" description="Helical" evidence="1">
    <location>
        <begin position="7"/>
        <end position="26"/>
    </location>
</feature>
<feature type="transmembrane region" description="Helical" evidence="1">
    <location>
        <begin position="60"/>
        <end position="82"/>
    </location>
</feature>
<sequence length="85" mass="9049">MEALGLLLTVVGGIGALVTWIIILIAAFKDNIWWGLGSLFCGIPWLVFSIMNFAEVKKPFLIYIGCAILYVIGSSMSVSSALGGP</sequence>
<evidence type="ECO:0000313" key="2">
    <source>
        <dbReference type="EMBL" id="SVA83264.1"/>
    </source>
</evidence>
<keyword evidence="1" id="KW-0812">Transmembrane</keyword>
<proteinExistence type="predicted"/>
<dbReference type="AlphaFoldDB" id="A0A381Z284"/>
<keyword evidence="1" id="KW-1133">Transmembrane helix</keyword>
<evidence type="ECO:0000256" key="1">
    <source>
        <dbReference type="SAM" id="Phobius"/>
    </source>
</evidence>
<feature type="transmembrane region" description="Helical" evidence="1">
    <location>
        <begin position="32"/>
        <end position="53"/>
    </location>
</feature>
<accession>A0A381Z284</accession>
<dbReference type="EMBL" id="UINC01019642">
    <property type="protein sequence ID" value="SVA83264.1"/>
    <property type="molecule type" value="Genomic_DNA"/>
</dbReference>
<reference evidence="2" key="1">
    <citation type="submission" date="2018-05" db="EMBL/GenBank/DDBJ databases">
        <authorList>
            <person name="Lanie J.A."/>
            <person name="Ng W.-L."/>
            <person name="Kazmierczak K.M."/>
            <person name="Andrzejewski T.M."/>
            <person name="Davidsen T.M."/>
            <person name="Wayne K.J."/>
            <person name="Tettelin H."/>
            <person name="Glass J.I."/>
            <person name="Rusch D."/>
            <person name="Podicherti R."/>
            <person name="Tsui H.-C.T."/>
            <person name="Winkler M.E."/>
        </authorList>
    </citation>
    <scope>NUCLEOTIDE SEQUENCE</scope>
</reference>
<evidence type="ECO:0008006" key="3">
    <source>
        <dbReference type="Google" id="ProtNLM"/>
    </source>
</evidence>
<gene>
    <name evidence="2" type="ORF">METZ01_LOCUS136118</name>
</gene>
<organism evidence="2">
    <name type="scientific">marine metagenome</name>
    <dbReference type="NCBI Taxonomy" id="408172"/>
    <lineage>
        <taxon>unclassified sequences</taxon>
        <taxon>metagenomes</taxon>
        <taxon>ecological metagenomes</taxon>
    </lineage>
</organism>